<keyword evidence="8 10" id="KW-0472">Membrane</keyword>
<organism evidence="11">
    <name type="scientific">Xenopus tropicalis</name>
    <name type="common">Western clawed frog</name>
    <name type="synonym">Silurana tropicalis</name>
    <dbReference type="NCBI Taxonomy" id="8364"/>
    <lineage>
        <taxon>Eukaryota</taxon>
        <taxon>Metazoa</taxon>
        <taxon>Chordata</taxon>
        <taxon>Craniata</taxon>
        <taxon>Vertebrata</taxon>
        <taxon>Euteleostomi</taxon>
        <taxon>Amphibia</taxon>
        <taxon>Batrachia</taxon>
        <taxon>Anura</taxon>
        <taxon>Pipoidea</taxon>
        <taxon>Pipidae</taxon>
        <taxon>Xenopodinae</taxon>
        <taxon>Xenopus</taxon>
        <taxon>Silurana</taxon>
    </lineage>
</organism>
<keyword evidence="6 10" id="KW-1133">Transmembrane helix</keyword>
<dbReference type="SUPFAM" id="SSF52540">
    <property type="entry name" value="P-loop containing nucleoside triphosphate hydrolases"/>
    <property type="match status" value="1"/>
</dbReference>
<keyword evidence="9" id="KW-0325">Glycoprotein</keyword>
<feature type="transmembrane region" description="Helical" evidence="10">
    <location>
        <begin position="7"/>
        <end position="27"/>
    </location>
</feature>
<gene>
    <name evidence="13 14" type="primary">gal3st4.2</name>
    <name evidence="11" type="synonym">gal3st4.3</name>
</gene>
<dbReference type="Proteomes" id="UP000008143">
    <property type="component" value="Chromosome 3"/>
</dbReference>
<dbReference type="Pfam" id="PF06990">
    <property type="entry name" value="Gal-3-0_sulfotr"/>
    <property type="match status" value="1"/>
</dbReference>
<dbReference type="InterPro" id="IPR009729">
    <property type="entry name" value="Gal-3-0_sulfotransfrase"/>
</dbReference>
<keyword evidence="5" id="KW-0735">Signal-anchor</keyword>
<dbReference type="OMA" id="WPKTHIM"/>
<dbReference type="RefSeq" id="XP_031755379.1">
    <property type="nucleotide sequence ID" value="XM_031899519.1"/>
</dbReference>
<keyword evidence="7" id="KW-0333">Golgi apparatus</keyword>
<dbReference type="AlphaFoldDB" id="A0A6I8Q9Y6"/>
<evidence type="ECO:0000313" key="11">
    <source>
        <dbReference type="Ensembl" id="ENSXETP00000065332"/>
    </source>
</evidence>
<reference evidence="13" key="3">
    <citation type="submission" date="2025-04" db="UniProtKB">
        <authorList>
            <consortium name="RefSeq"/>
        </authorList>
    </citation>
    <scope>IDENTIFICATION</scope>
    <source>
        <strain evidence="13">Nigerian</strain>
        <tissue evidence="13">Liver and blood</tissue>
    </source>
</reference>
<dbReference type="CTD" id="100494937"/>
<dbReference type="PANTHER" id="PTHR14647:SF57">
    <property type="entry name" value="GALACTOSE-3-O-SULFOTRANSFERASE 4"/>
    <property type="match status" value="1"/>
</dbReference>
<evidence type="ECO:0000256" key="8">
    <source>
        <dbReference type="ARBA" id="ARBA00023136"/>
    </source>
</evidence>
<proteinExistence type="inferred from homology"/>
<evidence type="ECO:0000256" key="2">
    <source>
        <dbReference type="ARBA" id="ARBA00008124"/>
    </source>
</evidence>
<accession>A0A6I8Q9Y6</accession>
<name>A0A6I8Q9Y6_XENTR</name>
<dbReference type="GO" id="GO:0009247">
    <property type="term" value="P:glycolipid biosynthetic process"/>
    <property type="evidence" value="ECO:0007669"/>
    <property type="project" value="InterPro"/>
</dbReference>
<comment type="similarity">
    <text evidence="2">Belongs to the galactose-3-O-sulfotransferase family.</text>
</comment>
<dbReference type="GO" id="GO:0050694">
    <property type="term" value="F:galactose 3-O-sulfotransferase activity"/>
    <property type="evidence" value="ECO:0000318"/>
    <property type="project" value="GO_Central"/>
</dbReference>
<evidence type="ECO:0000256" key="3">
    <source>
        <dbReference type="ARBA" id="ARBA00022679"/>
    </source>
</evidence>
<sequence>MRFHLRVPMIGIVLLFLMGLSFMLQLMGTHFQKKNTPLPDARGTGTGQQGVPLSHLLHRAPHDNSFITKPSKRFKVPRPAPSPSTRTCQSKSHIVFLKTHRTAGSTVLNMLHRYGDRNSLTFALPHNYEFNYPNPFNVHRVKGYDGDNKPTYDLLCHHMRFNLPEVRKLMPADSFYFTILRDPATLAESSFSYYRSMSSAFKKAPNFKDFIAHLSQYYKPGERGNQYARNFQWFDLGLNADASFTESMARSGVREIERTFHLVLLSEYFDESMVLLKEELCWDLDDVVTFKLNAREASTPLNKKEAEMLRAWNTLDLYLYVYFNRTFWEKVEKFGRKRMDTEVRRLRERRQELAEICLEGSNPVRADEIREEGIRPLQFGQEKIMGWVVKLDLEPDTRAQCIQMVTPELQYMAILDEKQFPGGV</sequence>
<protein>
    <submittedName>
        <fullName evidence="13">Galactose-3-O-sulfotransferase 4 isoform X1</fullName>
    </submittedName>
    <submittedName>
        <fullName evidence="11">Galactose-3-O-sulfotransferase 4, gene 6</fullName>
    </submittedName>
</protein>
<evidence type="ECO:0000313" key="13">
    <source>
        <dbReference type="RefSeq" id="XP_031755379.1"/>
    </source>
</evidence>
<dbReference type="GO" id="GO:0001733">
    <property type="term" value="F:galactosylceramide sulfotransferase activity"/>
    <property type="evidence" value="ECO:0007669"/>
    <property type="project" value="InterPro"/>
</dbReference>
<evidence type="ECO:0000256" key="4">
    <source>
        <dbReference type="ARBA" id="ARBA00022692"/>
    </source>
</evidence>
<keyword evidence="12" id="KW-1185">Reference proteome</keyword>
<dbReference type="Xenbase" id="XB-GENE-22041704">
    <property type="gene designation" value="gal3st4.2"/>
</dbReference>
<evidence type="ECO:0000256" key="7">
    <source>
        <dbReference type="ARBA" id="ARBA00023034"/>
    </source>
</evidence>
<keyword evidence="4 10" id="KW-0812">Transmembrane</keyword>
<dbReference type="InterPro" id="IPR027417">
    <property type="entry name" value="P-loop_NTPase"/>
</dbReference>
<dbReference type="AGR" id="Xenbase:XB-GENE-22041704"/>
<evidence type="ECO:0000256" key="6">
    <source>
        <dbReference type="ARBA" id="ARBA00022989"/>
    </source>
</evidence>
<keyword evidence="3" id="KW-0808">Transferase</keyword>
<evidence type="ECO:0000256" key="1">
    <source>
        <dbReference type="ARBA" id="ARBA00004323"/>
    </source>
</evidence>
<evidence type="ECO:0000313" key="12">
    <source>
        <dbReference type="Proteomes" id="UP000008143"/>
    </source>
</evidence>
<reference evidence="11" key="2">
    <citation type="submission" date="2020-05" db="UniProtKB">
        <authorList>
            <consortium name="Ensembl"/>
        </authorList>
    </citation>
    <scope>IDENTIFICATION</scope>
</reference>
<dbReference type="PANTHER" id="PTHR14647">
    <property type="entry name" value="GALACTOSE-3-O-SULFOTRANSFERASE"/>
    <property type="match status" value="1"/>
</dbReference>
<dbReference type="GeneID" id="100494937"/>
<evidence type="ECO:0000256" key="10">
    <source>
        <dbReference type="SAM" id="Phobius"/>
    </source>
</evidence>
<dbReference type="Ensembl" id="ENSXETT00000074068">
    <property type="protein sequence ID" value="ENSXETP00000065332"/>
    <property type="gene ID" value="ENSXETG00000033044"/>
</dbReference>
<reference evidence="11" key="1">
    <citation type="journal article" date="2010" name="Science">
        <title>The genome of the Western clawed frog Xenopus tropicalis.</title>
        <authorList>
            <person name="Hellsten U."/>
            <person name="Harland R.M."/>
            <person name="Gilchrist M.J."/>
            <person name="Hendrix D."/>
            <person name="Jurka J."/>
            <person name="Kapitonov V."/>
            <person name="Ovcharenko I."/>
            <person name="Putnam N.H."/>
            <person name="Shu S."/>
            <person name="Taher L."/>
            <person name="Blitz I.L."/>
            <person name="Blumberg B."/>
            <person name="Dichmann D.S."/>
            <person name="Dubchak I."/>
            <person name="Amaya E."/>
            <person name="Detter J.C."/>
            <person name="Fletcher R."/>
            <person name="Gerhard D.S."/>
            <person name="Goodstein D."/>
            <person name="Graves T."/>
            <person name="Grigoriev I.V."/>
            <person name="Grimwood J."/>
            <person name="Kawashima T."/>
            <person name="Lindquist E."/>
            <person name="Lucas S.M."/>
            <person name="Mead P.E."/>
            <person name="Mitros T."/>
            <person name="Ogino H."/>
            <person name="Ohta Y."/>
            <person name="Poliakov A.V."/>
            <person name="Pollet N."/>
            <person name="Robert J."/>
            <person name="Salamov A."/>
            <person name="Sater A.K."/>
            <person name="Schmutz J."/>
            <person name="Terry A."/>
            <person name="Vize P.D."/>
            <person name="Warren W.C."/>
            <person name="Wells D."/>
            <person name="Wills A."/>
            <person name="Wilson R.K."/>
            <person name="Zimmerman L.B."/>
            <person name="Zorn A.M."/>
            <person name="Grainger R."/>
            <person name="Grammer T."/>
            <person name="Khokha M.K."/>
            <person name="Richardson P.M."/>
            <person name="Rokhsar D.S."/>
        </authorList>
    </citation>
    <scope>NUCLEOTIDE SEQUENCE [LARGE SCALE GENOMIC DNA]</scope>
    <source>
        <strain evidence="11">Nigerian</strain>
    </source>
</reference>
<comment type="subcellular location">
    <subcellularLocation>
        <location evidence="1">Golgi apparatus membrane</location>
        <topology evidence="1">Single-pass type II membrane protein</topology>
    </subcellularLocation>
</comment>
<dbReference type="Bgee" id="ENSXETG00000033044">
    <property type="expression patterns" value="Expressed in brain and 12 other cell types or tissues"/>
</dbReference>
<evidence type="ECO:0000256" key="5">
    <source>
        <dbReference type="ARBA" id="ARBA00022968"/>
    </source>
</evidence>
<dbReference type="Gene3D" id="3.40.50.300">
    <property type="entry name" value="P-loop containing nucleotide triphosphate hydrolases"/>
    <property type="match status" value="1"/>
</dbReference>
<evidence type="ECO:0000313" key="14">
    <source>
        <dbReference type="Xenbase" id="XB-GENE-22041704"/>
    </source>
</evidence>
<evidence type="ECO:0000256" key="9">
    <source>
        <dbReference type="ARBA" id="ARBA00023180"/>
    </source>
</evidence>
<dbReference type="GO" id="GO:0000139">
    <property type="term" value="C:Golgi membrane"/>
    <property type="evidence" value="ECO:0007669"/>
    <property type="project" value="UniProtKB-SubCell"/>
</dbReference>
<dbReference type="OrthoDB" id="514299at2759"/>
<dbReference type="GeneTree" id="ENSGT00950000182923"/>